<keyword evidence="3" id="KW-1185">Reference proteome</keyword>
<dbReference type="Proteomes" id="UP000076798">
    <property type="component" value="Unassembled WGS sequence"/>
</dbReference>
<gene>
    <name evidence="2" type="ORF">SISSUDRAFT_1129669</name>
</gene>
<reference evidence="2 3" key="1">
    <citation type="journal article" date="2016" name="Mol. Biol. Evol.">
        <title>Comparative Genomics of Early-Diverging Mushroom-Forming Fungi Provides Insights into the Origins of Lignocellulose Decay Capabilities.</title>
        <authorList>
            <person name="Nagy L.G."/>
            <person name="Riley R."/>
            <person name="Tritt A."/>
            <person name="Adam C."/>
            <person name="Daum C."/>
            <person name="Floudas D."/>
            <person name="Sun H."/>
            <person name="Yadav J.S."/>
            <person name="Pangilinan J."/>
            <person name="Larsson K.H."/>
            <person name="Matsuura K."/>
            <person name="Barry K."/>
            <person name="Labutti K."/>
            <person name="Kuo R."/>
            <person name="Ohm R.A."/>
            <person name="Bhattacharya S.S."/>
            <person name="Shirouzu T."/>
            <person name="Yoshinaga Y."/>
            <person name="Martin F.M."/>
            <person name="Grigoriev I.V."/>
            <person name="Hibbett D.S."/>
        </authorList>
    </citation>
    <scope>NUCLEOTIDE SEQUENCE [LARGE SCALE GENOMIC DNA]</scope>
    <source>
        <strain evidence="2 3">HHB10207 ss-3</strain>
    </source>
</reference>
<evidence type="ECO:0000313" key="2">
    <source>
        <dbReference type="EMBL" id="KZT37349.1"/>
    </source>
</evidence>
<evidence type="ECO:0008006" key="4">
    <source>
        <dbReference type="Google" id="ProtNLM"/>
    </source>
</evidence>
<dbReference type="InterPro" id="IPR032675">
    <property type="entry name" value="LRR_dom_sf"/>
</dbReference>
<name>A0A166CE09_9AGAM</name>
<dbReference type="Gene3D" id="3.80.10.10">
    <property type="entry name" value="Ribonuclease Inhibitor"/>
    <property type="match status" value="1"/>
</dbReference>
<feature type="compositionally biased region" description="Polar residues" evidence="1">
    <location>
        <begin position="1"/>
        <end position="10"/>
    </location>
</feature>
<organism evidence="2 3">
    <name type="scientific">Sistotremastrum suecicum HHB10207 ss-3</name>
    <dbReference type="NCBI Taxonomy" id="1314776"/>
    <lineage>
        <taxon>Eukaryota</taxon>
        <taxon>Fungi</taxon>
        <taxon>Dikarya</taxon>
        <taxon>Basidiomycota</taxon>
        <taxon>Agaricomycotina</taxon>
        <taxon>Agaricomycetes</taxon>
        <taxon>Sistotremastrales</taxon>
        <taxon>Sistotremastraceae</taxon>
        <taxon>Sistotremastrum</taxon>
    </lineage>
</organism>
<accession>A0A166CE09</accession>
<proteinExistence type="predicted"/>
<sequence length="590" mass="65786">MPSSTGSSPSKRPRRTCTSREDKKSELSQKRSPSPHAPQRRNPVKAFWSTPQLIAGLMELLPSQALYRCSLVSQSISSLALDALWAADAKIINLLRILAPLVPRRSDSDTMNFSRTPRLTDWDRFYTYSARVRDIECTDSDLSGLSHDALLKFFTTIPPGNLPFPHLHTLRWSVQSELKMQFLNMFIHNGLNTFIVSSPLQSLCGVFDVVARFAPNLTQLKIRVDGDKTRVSASLLCDLVLALKDLNQLQVVEVPAVLLTPKISKFLSTKASLTVLWACEFRNSVKFSTKKNDQKNSTSREHFVSLLNLSLEIGSLLGESVNYLAAPLLVSLHVEIPQATQEDWDRCVHIVARNCFALRSLSVSLYDDLDDDVRQSHITLDGVKEILKLPSLEALEIDDNSVPGFDDQDMELLAPMCTNLLIFALCLFAHHPTTSKTPTFASLIPFAQHCPNMESLGYFIDGSIPPPSLLPGNTPLDLCSLEISPYTKVENTATVVAFLVELLSPDAKIDIDSRHCYKHCHGGGAFTIDELSPYQKKWEEVEQLFSALQPIREKLAKKDVEFQGPVHVTGRIGQPDRSRDWTAVASCLSF</sequence>
<feature type="compositionally biased region" description="Basic and acidic residues" evidence="1">
    <location>
        <begin position="18"/>
        <end position="29"/>
    </location>
</feature>
<evidence type="ECO:0000256" key="1">
    <source>
        <dbReference type="SAM" id="MobiDB-lite"/>
    </source>
</evidence>
<feature type="region of interest" description="Disordered" evidence="1">
    <location>
        <begin position="1"/>
        <end position="43"/>
    </location>
</feature>
<dbReference type="OrthoDB" id="2447803at2759"/>
<dbReference type="AlphaFoldDB" id="A0A166CE09"/>
<protein>
    <recommendedName>
        <fullName evidence="4">F-box domain-containing protein</fullName>
    </recommendedName>
</protein>
<evidence type="ECO:0000313" key="3">
    <source>
        <dbReference type="Proteomes" id="UP000076798"/>
    </source>
</evidence>
<dbReference type="EMBL" id="KV428085">
    <property type="protein sequence ID" value="KZT37349.1"/>
    <property type="molecule type" value="Genomic_DNA"/>
</dbReference>